<dbReference type="Pfam" id="PF14841">
    <property type="entry name" value="FliG_M"/>
    <property type="match status" value="1"/>
</dbReference>
<evidence type="ECO:0000259" key="11">
    <source>
        <dbReference type="Pfam" id="PF14841"/>
    </source>
</evidence>
<evidence type="ECO:0000256" key="3">
    <source>
        <dbReference type="ARBA" id="ARBA00010299"/>
    </source>
</evidence>
<evidence type="ECO:0000313" key="14">
    <source>
        <dbReference type="Proteomes" id="UP001056336"/>
    </source>
</evidence>
<dbReference type="SUPFAM" id="SSF48029">
    <property type="entry name" value="FliG"/>
    <property type="match status" value="2"/>
</dbReference>
<evidence type="ECO:0000256" key="6">
    <source>
        <dbReference type="ARBA" id="ARBA00022500"/>
    </source>
</evidence>
<keyword evidence="5" id="KW-1003">Cell membrane</keyword>
<evidence type="ECO:0000256" key="7">
    <source>
        <dbReference type="ARBA" id="ARBA00022779"/>
    </source>
</evidence>
<dbReference type="Gene3D" id="1.10.220.30">
    <property type="match status" value="3"/>
</dbReference>
<evidence type="ECO:0000259" key="10">
    <source>
        <dbReference type="Pfam" id="PF01706"/>
    </source>
</evidence>
<dbReference type="InterPro" id="IPR032779">
    <property type="entry name" value="FliG_M"/>
</dbReference>
<dbReference type="Proteomes" id="UP001056336">
    <property type="component" value="Chromosome"/>
</dbReference>
<reference evidence="13" key="2">
    <citation type="submission" date="2022-05" db="EMBL/GenBank/DDBJ databases">
        <authorList>
            <person name="Kim J.-S."/>
            <person name="Lee K."/>
            <person name="Suh M."/>
            <person name="Eom M."/>
            <person name="Kim J.-S."/>
            <person name="Kim D.-S."/>
            <person name="Ko S.-H."/>
            <person name="Shin Y."/>
            <person name="Lee J.-S."/>
        </authorList>
    </citation>
    <scope>NUCLEOTIDE SEQUENCE</scope>
    <source>
        <strain evidence="13">N237</strain>
    </source>
</reference>
<comment type="subcellular location">
    <subcellularLocation>
        <location evidence="1">Bacterial flagellum basal body</location>
    </subcellularLocation>
    <subcellularLocation>
        <location evidence="2">Cell membrane</location>
        <topology evidence="2">Peripheral membrane protein</topology>
        <orientation evidence="2">Cytoplasmic side</orientation>
    </subcellularLocation>
</comment>
<evidence type="ECO:0000256" key="8">
    <source>
        <dbReference type="ARBA" id="ARBA00023136"/>
    </source>
</evidence>
<dbReference type="Pfam" id="PF01706">
    <property type="entry name" value="FliG_C"/>
    <property type="match status" value="1"/>
</dbReference>
<evidence type="ECO:0000256" key="2">
    <source>
        <dbReference type="ARBA" id="ARBA00004413"/>
    </source>
</evidence>
<evidence type="ECO:0000256" key="5">
    <source>
        <dbReference type="ARBA" id="ARBA00022475"/>
    </source>
</evidence>
<keyword evidence="8" id="KW-0472">Membrane</keyword>
<dbReference type="InterPro" id="IPR023087">
    <property type="entry name" value="Flg_Motor_Flig_C"/>
</dbReference>
<dbReference type="PIRSF" id="PIRSF003161">
    <property type="entry name" value="FliG"/>
    <property type="match status" value="1"/>
</dbReference>
<dbReference type="PANTHER" id="PTHR30534:SF0">
    <property type="entry name" value="FLAGELLAR MOTOR SWITCH PROTEIN FLIG"/>
    <property type="match status" value="1"/>
</dbReference>
<dbReference type="NCBIfam" id="TIGR00207">
    <property type="entry name" value="fliG"/>
    <property type="match status" value="1"/>
</dbReference>
<dbReference type="InterPro" id="IPR028263">
    <property type="entry name" value="FliG_N"/>
</dbReference>
<dbReference type="InterPro" id="IPR011002">
    <property type="entry name" value="FliG_a-hlx"/>
</dbReference>
<keyword evidence="13" id="KW-0282">Flagellum</keyword>
<name>A0ABY4QXL8_9ACTN</name>
<keyword evidence="13" id="KW-0969">Cilium</keyword>
<gene>
    <name evidence="13" type="primary">fliG</name>
    <name evidence="13" type="ORF">M6D93_16840</name>
</gene>
<keyword evidence="13" id="KW-0966">Cell projection</keyword>
<dbReference type="EMBL" id="CP097332">
    <property type="protein sequence ID" value="UQX87952.1"/>
    <property type="molecule type" value="Genomic_DNA"/>
</dbReference>
<protein>
    <recommendedName>
        <fullName evidence="4">Flagellar motor switch protein FliG</fullName>
    </recommendedName>
</protein>
<comment type="similarity">
    <text evidence="3">Belongs to the FliG family.</text>
</comment>
<keyword evidence="14" id="KW-1185">Reference proteome</keyword>
<sequence length="354" mass="38623">MENTIERSTVSGGTAAGSAELLRSMTGRRKAAILLLQLDRRASSKVMAQMRDAELEEISAEIARIGEITPEMSSAVLREFGAMASGDAVTHGGLNQTRELLIAAVGEKRAEAILAGLNTSVLDMPFKFLQNADPRQLLSFISDEHPQTIALVLAHIPAPLASKVLAGVVGELQADIAHRIATMDRTSPEVIRQVESILQRRMSTMLVPADLSAVGGVDPLVEIINRADRGTEKMILEGLETRDPELADEVRSRMFVFEDLIHLDDRAVQLVLRQVEVANLAIALKGVSEGVREKIMKNMSERAAISLAEEIELLGPVRVQTVEEAQTEVVRVIRSLEEEGQIIVRRGSEDEFVA</sequence>
<dbReference type="InterPro" id="IPR000090">
    <property type="entry name" value="Flg_Motor_Flig"/>
</dbReference>
<accession>A0ABY4QXL8</accession>
<feature type="domain" description="Flagellar motor switch protein FliG N-terminal" evidence="12">
    <location>
        <begin position="25"/>
        <end position="120"/>
    </location>
</feature>
<keyword evidence="9" id="KW-0975">Bacterial flagellum</keyword>
<evidence type="ECO:0000313" key="13">
    <source>
        <dbReference type="EMBL" id="UQX87952.1"/>
    </source>
</evidence>
<proteinExistence type="inferred from homology"/>
<keyword evidence="6" id="KW-0145">Chemotaxis</keyword>
<organism evidence="13 14">
    <name type="scientific">Jatrophihabitans telluris</name>
    <dbReference type="NCBI Taxonomy" id="2038343"/>
    <lineage>
        <taxon>Bacteria</taxon>
        <taxon>Bacillati</taxon>
        <taxon>Actinomycetota</taxon>
        <taxon>Actinomycetes</taxon>
        <taxon>Jatrophihabitantales</taxon>
        <taxon>Jatrophihabitantaceae</taxon>
        <taxon>Jatrophihabitans</taxon>
    </lineage>
</organism>
<evidence type="ECO:0000259" key="12">
    <source>
        <dbReference type="Pfam" id="PF14842"/>
    </source>
</evidence>
<evidence type="ECO:0000256" key="4">
    <source>
        <dbReference type="ARBA" id="ARBA00021870"/>
    </source>
</evidence>
<dbReference type="Pfam" id="PF14842">
    <property type="entry name" value="FliG_N"/>
    <property type="match status" value="1"/>
</dbReference>
<evidence type="ECO:0000256" key="1">
    <source>
        <dbReference type="ARBA" id="ARBA00004117"/>
    </source>
</evidence>
<keyword evidence="7" id="KW-0283">Flagellar rotation</keyword>
<feature type="domain" description="Flagellar motor switch protein FliG C-terminal" evidence="10">
    <location>
        <begin position="238"/>
        <end position="343"/>
    </location>
</feature>
<evidence type="ECO:0000256" key="9">
    <source>
        <dbReference type="ARBA" id="ARBA00023143"/>
    </source>
</evidence>
<dbReference type="PRINTS" id="PR00954">
    <property type="entry name" value="FLGMOTORFLIG"/>
</dbReference>
<dbReference type="PANTHER" id="PTHR30534">
    <property type="entry name" value="FLAGELLAR MOTOR SWITCH PROTEIN FLIG"/>
    <property type="match status" value="1"/>
</dbReference>
<feature type="domain" description="Flagellar motor switch protein FliG middle" evidence="11">
    <location>
        <begin position="134"/>
        <end position="205"/>
    </location>
</feature>
<reference evidence="13" key="1">
    <citation type="journal article" date="2018" name="Int. J. Syst. Evol. Microbiol.">
        <title>Jatrophihabitans telluris sp. nov., isolated from sediment soil of lava forest wetlands and the emended description of the genus Jatrophihabitans.</title>
        <authorList>
            <person name="Lee K.C."/>
            <person name="Suh M.K."/>
            <person name="Eom M.K."/>
            <person name="Kim K.K."/>
            <person name="Kim J.S."/>
            <person name="Kim D.S."/>
            <person name="Ko S.H."/>
            <person name="Shin Y.K."/>
            <person name="Lee J.S."/>
        </authorList>
    </citation>
    <scope>NUCLEOTIDE SEQUENCE</scope>
    <source>
        <strain evidence="13">N237</strain>
    </source>
</reference>